<comment type="caution">
    <text evidence="2">The sequence shown here is derived from an EMBL/GenBank/DDBJ whole genome shotgun (WGS) entry which is preliminary data.</text>
</comment>
<evidence type="ECO:0000313" key="3">
    <source>
        <dbReference type="Proteomes" id="UP000784294"/>
    </source>
</evidence>
<dbReference type="InterPro" id="IPR006555">
    <property type="entry name" value="ATP-dep_Helicase_C"/>
</dbReference>
<dbReference type="Proteomes" id="UP000784294">
    <property type="component" value="Unassembled WGS sequence"/>
</dbReference>
<keyword evidence="3" id="KW-1185">Reference proteome</keyword>
<dbReference type="InterPro" id="IPR027417">
    <property type="entry name" value="P-loop_NTPase"/>
</dbReference>
<evidence type="ECO:0000259" key="1">
    <source>
        <dbReference type="SMART" id="SM00491"/>
    </source>
</evidence>
<dbReference type="GO" id="GO:0005634">
    <property type="term" value="C:nucleus"/>
    <property type="evidence" value="ECO:0007669"/>
    <property type="project" value="TreeGrafter"/>
</dbReference>
<dbReference type="EMBL" id="CAAALY010005979">
    <property type="protein sequence ID" value="VEL09296.1"/>
    <property type="molecule type" value="Genomic_DNA"/>
</dbReference>
<evidence type="ECO:0000313" key="2">
    <source>
        <dbReference type="EMBL" id="VEL09296.1"/>
    </source>
</evidence>
<accession>A0A448WDV2</accession>
<feature type="domain" description="ATP-dependent helicase C-terminal" evidence="1">
    <location>
        <begin position="48"/>
        <end position="232"/>
    </location>
</feature>
<dbReference type="PANTHER" id="PTHR11472">
    <property type="entry name" value="DNA REPAIR DEAD HELICASE RAD3/XP-D SUBFAMILY MEMBER"/>
    <property type="match status" value="1"/>
</dbReference>
<dbReference type="GO" id="GO:0005524">
    <property type="term" value="F:ATP binding"/>
    <property type="evidence" value="ECO:0007669"/>
    <property type="project" value="InterPro"/>
</dbReference>
<name>A0A448WDV2_9PLAT</name>
<dbReference type="Pfam" id="PF13307">
    <property type="entry name" value="Helicase_C_2"/>
    <property type="match status" value="1"/>
</dbReference>
<dbReference type="GO" id="GO:0003678">
    <property type="term" value="F:DNA helicase activity"/>
    <property type="evidence" value="ECO:0007669"/>
    <property type="project" value="TreeGrafter"/>
</dbReference>
<reference evidence="2" key="1">
    <citation type="submission" date="2018-11" db="EMBL/GenBank/DDBJ databases">
        <authorList>
            <consortium name="Pathogen Informatics"/>
        </authorList>
    </citation>
    <scope>NUCLEOTIDE SEQUENCE</scope>
</reference>
<dbReference type="GO" id="GO:0016818">
    <property type="term" value="F:hydrolase activity, acting on acid anhydrides, in phosphorus-containing anhydrides"/>
    <property type="evidence" value="ECO:0007669"/>
    <property type="project" value="InterPro"/>
</dbReference>
<protein>
    <recommendedName>
        <fullName evidence="1">ATP-dependent helicase C-terminal domain-containing protein</fullName>
    </recommendedName>
</protein>
<dbReference type="InterPro" id="IPR045028">
    <property type="entry name" value="DinG/Rad3-like"/>
</dbReference>
<dbReference type="GO" id="GO:1990918">
    <property type="term" value="P:double-strand break repair involved in meiotic recombination"/>
    <property type="evidence" value="ECO:0007669"/>
    <property type="project" value="TreeGrafter"/>
</dbReference>
<dbReference type="GO" id="GO:0006289">
    <property type="term" value="P:nucleotide-excision repair"/>
    <property type="evidence" value="ECO:0007669"/>
    <property type="project" value="TreeGrafter"/>
</dbReference>
<dbReference type="SMART" id="SM00491">
    <property type="entry name" value="HELICc2"/>
    <property type="match status" value="1"/>
</dbReference>
<dbReference type="Gene3D" id="3.40.50.300">
    <property type="entry name" value="P-loop containing nucleotide triphosphate hydrolases"/>
    <property type="match status" value="1"/>
</dbReference>
<organism evidence="2 3">
    <name type="scientific">Protopolystoma xenopodis</name>
    <dbReference type="NCBI Taxonomy" id="117903"/>
    <lineage>
        <taxon>Eukaryota</taxon>
        <taxon>Metazoa</taxon>
        <taxon>Spiralia</taxon>
        <taxon>Lophotrochozoa</taxon>
        <taxon>Platyhelminthes</taxon>
        <taxon>Monogenea</taxon>
        <taxon>Polyopisthocotylea</taxon>
        <taxon>Polystomatidea</taxon>
        <taxon>Polystomatidae</taxon>
        <taxon>Protopolystoma</taxon>
    </lineage>
</organism>
<dbReference type="AlphaFoldDB" id="A0A448WDV2"/>
<dbReference type="GO" id="GO:0003676">
    <property type="term" value="F:nucleic acid binding"/>
    <property type="evidence" value="ECO:0007669"/>
    <property type="project" value="InterPro"/>
</dbReference>
<sequence length="248" mass="28320">MIEPRNSTLFEAWMDEFYSTVDAAIAGRLFREEKQDVKNEDFSSDCDHEKDTYVTQYKRHFSGIQDGSSAFSPYLYRSSPSKCSPRQTGAVAFSVCRGKVSEGLDFADAYARLVITVGIPYPAFKNPQTDTNASIYTYSCLPIDHADFFLQVEQKRAYNDFLHQRHGTTDSGLLRPNSIVDTAKSDSGERRLSGSEWYEAQAFRALNQAIGRCIRHRNDWGAVLLVDSRFVEQPDRHTQSISRWIRSR</sequence>
<gene>
    <name evidence="2" type="ORF">PXEA_LOCUS2736</name>
</gene>
<proteinExistence type="predicted"/>
<dbReference type="OrthoDB" id="19182at2759"/>
<dbReference type="PANTHER" id="PTHR11472:SF47">
    <property type="entry name" value="FANCONI ANEMIA GROUP J PROTEIN"/>
    <property type="match status" value="1"/>
</dbReference>